<dbReference type="AlphaFoldDB" id="A0A1X7JNN8"/>
<organism evidence="2 3">
    <name type="scientific">Agreia pratensis</name>
    <dbReference type="NCBI Taxonomy" id="150121"/>
    <lineage>
        <taxon>Bacteria</taxon>
        <taxon>Bacillati</taxon>
        <taxon>Actinomycetota</taxon>
        <taxon>Actinomycetes</taxon>
        <taxon>Micrococcales</taxon>
        <taxon>Microbacteriaceae</taxon>
        <taxon>Agreia</taxon>
    </lineage>
</organism>
<sequence length="167" mass="17987">MCEGARKTPNADLNKPQPNVTYDVTASSGSHHVFVTDDLVRTVSAQVDDLTLGDAPRSGWIQSQIARLGGLRFEGGHLVSNATAGGRESINIIAMLRDVNRGSGESFGNLESMLREAIRGREGVPPAHVSFEIYPHYPAGGGKVPDFVEVQYSINDGRIIKKAFPNV</sequence>
<dbReference type="GO" id="GO:0004519">
    <property type="term" value="F:endonuclease activity"/>
    <property type="evidence" value="ECO:0007669"/>
    <property type="project" value="UniProtKB-KW"/>
</dbReference>
<keyword evidence="2" id="KW-0540">Nuclease</keyword>
<protein>
    <submittedName>
        <fullName evidence="2">DNA/RNA non-specific endonuclease</fullName>
    </submittedName>
</protein>
<keyword evidence="2" id="KW-0378">Hydrolase</keyword>
<name>A0A1X7JNN8_9MICO</name>
<gene>
    <name evidence="2" type="ORF">SAMN06296010_1541</name>
</gene>
<evidence type="ECO:0000313" key="2">
    <source>
        <dbReference type="EMBL" id="SMG29070.1"/>
    </source>
</evidence>
<accession>A0A1X7JNN8</accession>
<proteinExistence type="predicted"/>
<dbReference type="STRING" id="150121.SAMN06296010_1541"/>
<dbReference type="EMBL" id="FXAY01000002">
    <property type="protein sequence ID" value="SMG29070.1"/>
    <property type="molecule type" value="Genomic_DNA"/>
</dbReference>
<reference evidence="3" key="1">
    <citation type="submission" date="2017-04" db="EMBL/GenBank/DDBJ databases">
        <authorList>
            <person name="Varghese N."/>
            <person name="Submissions S."/>
        </authorList>
    </citation>
    <scope>NUCLEOTIDE SEQUENCE [LARGE SCALE GENOMIC DNA]</scope>
    <source>
        <strain evidence="3">VKM Ac-2510</strain>
    </source>
</reference>
<feature type="domain" description="Type VII secretion system protein EssD-like" evidence="1">
    <location>
        <begin position="18"/>
        <end position="154"/>
    </location>
</feature>
<dbReference type="Proteomes" id="UP000193244">
    <property type="component" value="Unassembled WGS sequence"/>
</dbReference>
<dbReference type="Gene3D" id="3.40.570.10">
    <property type="entry name" value="Extracellular Endonuclease, subunit A"/>
    <property type="match status" value="1"/>
</dbReference>
<dbReference type="InterPro" id="IPR044929">
    <property type="entry name" value="DNA/RNA_non-sp_Endonuclease_sf"/>
</dbReference>
<dbReference type="Pfam" id="PF13930">
    <property type="entry name" value="Endonuclea_NS_2"/>
    <property type="match status" value="1"/>
</dbReference>
<keyword evidence="3" id="KW-1185">Reference proteome</keyword>
<dbReference type="OrthoDB" id="3259283at2"/>
<evidence type="ECO:0000259" key="1">
    <source>
        <dbReference type="Pfam" id="PF13930"/>
    </source>
</evidence>
<keyword evidence="2" id="KW-0255">Endonuclease</keyword>
<dbReference type="InterPro" id="IPR044927">
    <property type="entry name" value="Endonuclea_NS_2"/>
</dbReference>
<evidence type="ECO:0000313" key="3">
    <source>
        <dbReference type="Proteomes" id="UP000193244"/>
    </source>
</evidence>